<accession>A0A935ITN8</accession>
<evidence type="ECO:0000256" key="1">
    <source>
        <dbReference type="SAM" id="MobiDB-lite"/>
    </source>
</evidence>
<dbReference type="Pfam" id="PF14013">
    <property type="entry name" value="MT0933_antitox"/>
    <property type="match status" value="1"/>
</dbReference>
<dbReference type="Proteomes" id="UP000726105">
    <property type="component" value="Unassembled WGS sequence"/>
</dbReference>
<feature type="region of interest" description="Disordered" evidence="1">
    <location>
        <begin position="84"/>
        <end position="131"/>
    </location>
</feature>
<organism evidence="3 6">
    <name type="scientific">Candidatus Phosphoribacter hodrii</name>
    <dbReference type="NCBI Taxonomy" id="2953743"/>
    <lineage>
        <taxon>Bacteria</taxon>
        <taxon>Bacillati</taxon>
        <taxon>Actinomycetota</taxon>
        <taxon>Actinomycetes</taxon>
        <taxon>Micrococcales</taxon>
        <taxon>Dermatophilaceae</taxon>
        <taxon>Candidatus Phosphoribacter</taxon>
    </lineage>
</organism>
<protein>
    <submittedName>
        <fullName evidence="3">Antitoxin</fullName>
    </submittedName>
</protein>
<dbReference type="AlphaFoldDB" id="A0A935ITN8"/>
<dbReference type="InterPro" id="IPR028037">
    <property type="entry name" value="Antitoxin_Rv0909/MT0933"/>
</dbReference>
<gene>
    <name evidence="2" type="ORF">IPF40_14625</name>
    <name evidence="3" type="ORF">IPI13_03855</name>
    <name evidence="4" type="ORF">IPP00_05145</name>
</gene>
<evidence type="ECO:0000313" key="3">
    <source>
        <dbReference type="EMBL" id="MBK7272317.1"/>
    </source>
</evidence>
<dbReference type="Proteomes" id="UP000886632">
    <property type="component" value="Unassembled WGS sequence"/>
</dbReference>
<feature type="compositionally biased region" description="Polar residues" evidence="1">
    <location>
        <begin position="110"/>
        <end position="131"/>
    </location>
</feature>
<sequence>MPTITETLKTKLDEFELERRIDELTVATEKVVKRAIEQAGDLAHDNRDKVTTLLDKAGSAIDQRTDGKYHDTVGKVRAQVVSGVDKLATKRPTHHTPFDTDNEATEANEAPTSNETPQDAPTTWSAHTDPV</sequence>
<reference evidence="5 6" key="1">
    <citation type="submission" date="2020-10" db="EMBL/GenBank/DDBJ databases">
        <title>Connecting structure to function with the recovery of over 1000 high-quality activated sludge metagenome-assembled genomes encoding full-length rRNA genes using long-read sequencing.</title>
        <authorList>
            <person name="Singleton C.M."/>
            <person name="Petriglieri F."/>
            <person name="Kristensen J.M."/>
            <person name="Kirkegaard R.H."/>
            <person name="Michaelsen T.Y."/>
            <person name="Andersen M.H."/>
            <person name="Karst S.M."/>
            <person name="Dueholm M.S."/>
            <person name="Nielsen P.H."/>
            <person name="Albertsen M."/>
        </authorList>
    </citation>
    <scope>NUCLEOTIDE SEQUENCE [LARGE SCALE GENOMIC DNA]</scope>
    <source>
        <strain evidence="2">AalE_18-Q3-R2-46_BAT3C.188</strain>
        <strain evidence="3">Ega_18-Q3-R5-49_MAXAC.001</strain>
        <strain evidence="4">Ribe_18-Q3-R11-54_MAXAC.001</strain>
    </source>
</reference>
<proteinExistence type="predicted"/>
<dbReference type="EMBL" id="JADKGK010000011">
    <property type="protein sequence ID" value="MBL0003382.1"/>
    <property type="molecule type" value="Genomic_DNA"/>
</dbReference>
<dbReference type="Proteomes" id="UP000718281">
    <property type="component" value="Unassembled WGS sequence"/>
</dbReference>
<evidence type="ECO:0000313" key="6">
    <source>
        <dbReference type="Proteomes" id="UP000726105"/>
    </source>
</evidence>
<comment type="caution">
    <text evidence="3">The sequence shown here is derived from an EMBL/GenBank/DDBJ whole genome shotgun (WGS) entry which is preliminary data.</text>
</comment>
<evidence type="ECO:0000313" key="5">
    <source>
        <dbReference type="Proteomes" id="UP000718281"/>
    </source>
</evidence>
<dbReference type="EMBL" id="JADJIB010000001">
    <property type="protein sequence ID" value="MBK7272317.1"/>
    <property type="molecule type" value="Genomic_DNA"/>
</dbReference>
<name>A0A935ITN8_9MICO</name>
<dbReference type="EMBL" id="JADIXZ010000008">
    <property type="protein sequence ID" value="MBK6302207.1"/>
    <property type="molecule type" value="Genomic_DNA"/>
</dbReference>
<evidence type="ECO:0000313" key="2">
    <source>
        <dbReference type="EMBL" id="MBK6302207.1"/>
    </source>
</evidence>
<evidence type="ECO:0000313" key="4">
    <source>
        <dbReference type="EMBL" id="MBL0003382.1"/>
    </source>
</evidence>